<dbReference type="Proteomes" id="UP000282613">
    <property type="component" value="Unassembled WGS sequence"/>
</dbReference>
<reference evidence="3 4" key="2">
    <citation type="submission" date="2018-11" db="EMBL/GenBank/DDBJ databases">
        <authorList>
            <consortium name="Pathogen Informatics"/>
        </authorList>
    </citation>
    <scope>NUCLEOTIDE SEQUENCE [LARGE SCALE GENOMIC DNA]</scope>
</reference>
<feature type="region of interest" description="Disordered" evidence="1">
    <location>
        <begin position="48"/>
        <end position="102"/>
    </location>
</feature>
<evidence type="ECO:0000313" key="5">
    <source>
        <dbReference type="WBParaSite" id="TASK_0001028401-mRNA-1"/>
    </source>
</evidence>
<feature type="signal peptide" evidence="2">
    <location>
        <begin position="1"/>
        <end position="21"/>
    </location>
</feature>
<protein>
    <submittedName>
        <fullName evidence="3 5">Uncharacterized protein</fullName>
    </submittedName>
</protein>
<proteinExistence type="predicted"/>
<accession>A0A0R3WHE1</accession>
<dbReference type="WBParaSite" id="TASK_0001028401-mRNA-1">
    <property type="protein sequence ID" value="TASK_0001028401-mRNA-1"/>
    <property type="gene ID" value="TASK_0001028401"/>
</dbReference>
<evidence type="ECO:0000256" key="2">
    <source>
        <dbReference type="SAM" id="SignalP"/>
    </source>
</evidence>
<keyword evidence="4" id="KW-1185">Reference proteome</keyword>
<reference evidence="5" key="1">
    <citation type="submission" date="2017-02" db="UniProtKB">
        <authorList>
            <consortium name="WormBaseParasite"/>
        </authorList>
    </citation>
    <scope>IDENTIFICATION</scope>
</reference>
<evidence type="ECO:0000313" key="3">
    <source>
        <dbReference type="EMBL" id="VDK51016.1"/>
    </source>
</evidence>
<gene>
    <name evidence="3" type="ORF">TASK_LOCUS10285</name>
</gene>
<dbReference type="AlphaFoldDB" id="A0A0R3WHE1"/>
<keyword evidence="2" id="KW-0732">Signal</keyword>
<organism evidence="5">
    <name type="scientific">Taenia asiatica</name>
    <name type="common">Asian tapeworm</name>
    <dbReference type="NCBI Taxonomy" id="60517"/>
    <lineage>
        <taxon>Eukaryota</taxon>
        <taxon>Metazoa</taxon>
        <taxon>Spiralia</taxon>
        <taxon>Lophotrochozoa</taxon>
        <taxon>Platyhelminthes</taxon>
        <taxon>Cestoda</taxon>
        <taxon>Eucestoda</taxon>
        <taxon>Cyclophyllidea</taxon>
        <taxon>Taeniidae</taxon>
        <taxon>Taenia</taxon>
    </lineage>
</organism>
<feature type="chain" id="PRO_5043132803" evidence="2">
    <location>
        <begin position="22"/>
        <end position="221"/>
    </location>
</feature>
<sequence>MVSKCMQVCMLLFQSLRFAGASSKERPVVPDGGTNLSPQQLALLASSSDLQQQVQQATPPTPKEAEETVSALAKPPALSRSNPLLMLSPQKKDGGKQTQLNASPPKQLKINEAISNKPAISGEMPHSEAYARTDTLHRLVFASKARWKLSSTSNYYYVADPPNIDFTRTGRFVKVTSAAATATGTATSLTTSYSFIQQLTAAFSMPNAVPIPAPVKAEQLQ</sequence>
<name>A0A0R3WHE1_TAEAS</name>
<evidence type="ECO:0000313" key="4">
    <source>
        <dbReference type="Proteomes" id="UP000282613"/>
    </source>
</evidence>
<dbReference type="EMBL" id="UYRS01022061">
    <property type="protein sequence ID" value="VDK51016.1"/>
    <property type="molecule type" value="Genomic_DNA"/>
</dbReference>
<evidence type="ECO:0000256" key="1">
    <source>
        <dbReference type="SAM" id="MobiDB-lite"/>
    </source>
</evidence>